<dbReference type="OrthoDB" id="5915071at2"/>
<sequence>MSVGKELRLKRIFPSESNKTVIVPMDHGITLGPIGELRNIESCIKKVQQGGVNGVILHKGILQKSYKALKAATGLIVHLNASTALGRDIQNKVSVCSVDEALYLGADAVSIHINFGSAFEAEQIQFVANTAKECFMKRMPLMVMAYIASEDDAYNSQKIEHAARVALELGADIIKCNYTGTINTFSQITADSKVPILISGGPKMTNTIDLFNMVADAITAGAAGVAIGRNIFNDYYPEMISYCISKIVHESWSAQRAFGELNNYIKKNKIREQTI</sequence>
<dbReference type="SMART" id="SM01133">
    <property type="entry name" value="DeoC"/>
    <property type="match status" value="1"/>
</dbReference>
<dbReference type="Proteomes" id="UP000219573">
    <property type="component" value="Unassembled WGS sequence"/>
</dbReference>
<dbReference type="Gene3D" id="3.20.20.70">
    <property type="entry name" value="Aldolase class I"/>
    <property type="match status" value="1"/>
</dbReference>
<accession>A0A285I3D5</accession>
<dbReference type="RefSeq" id="WP_097019120.1">
    <property type="nucleotide sequence ID" value="NZ_OBDZ01000030.1"/>
</dbReference>
<feature type="active site" description="Proton donor" evidence="1">
    <location>
        <position position="146"/>
    </location>
</feature>
<dbReference type="InterPro" id="IPR041720">
    <property type="entry name" value="FbaB-like"/>
</dbReference>
<reference evidence="3" key="1">
    <citation type="submission" date="2017-09" db="EMBL/GenBank/DDBJ databases">
        <authorList>
            <person name="Varghese N."/>
            <person name="Submissions S."/>
        </authorList>
    </citation>
    <scope>NUCLEOTIDE SEQUENCE [LARGE SCALE GENOMIC DNA]</scope>
    <source>
        <strain evidence="3">MSL47</strain>
    </source>
</reference>
<dbReference type="PANTHER" id="PTHR47916:SF1">
    <property type="entry name" value="3-HYDROXY-5-PHOSPHONOOXYPENTANE-2,4-DIONE THIOLASE"/>
    <property type="match status" value="1"/>
</dbReference>
<evidence type="ECO:0000313" key="2">
    <source>
        <dbReference type="EMBL" id="SNY42512.1"/>
    </source>
</evidence>
<dbReference type="NCBIfam" id="NF005556">
    <property type="entry name" value="PRK07226.1"/>
    <property type="match status" value="1"/>
</dbReference>
<dbReference type="CDD" id="cd00958">
    <property type="entry name" value="DhnA"/>
    <property type="match status" value="1"/>
</dbReference>
<dbReference type="InterPro" id="IPR050456">
    <property type="entry name" value="DeoC/FbaB_aldolase"/>
</dbReference>
<keyword evidence="3" id="KW-1185">Reference proteome</keyword>
<dbReference type="SUPFAM" id="SSF51569">
    <property type="entry name" value="Aldolase"/>
    <property type="match status" value="1"/>
</dbReference>
<dbReference type="GO" id="GO:0004332">
    <property type="term" value="F:fructose-bisphosphate aldolase activity"/>
    <property type="evidence" value="ECO:0007669"/>
    <property type="project" value="InterPro"/>
</dbReference>
<protein>
    <submittedName>
        <fullName evidence="2">2-amino-3,7-dideoxy-D-threo-hept-6-ulosonate synthase</fullName>
    </submittedName>
</protein>
<dbReference type="PIRSF" id="PIRSF038992">
    <property type="entry name" value="Aldolase_Ia"/>
    <property type="match status" value="1"/>
</dbReference>
<organism evidence="2 3">
    <name type="scientific">Orenia metallireducens</name>
    <dbReference type="NCBI Taxonomy" id="1413210"/>
    <lineage>
        <taxon>Bacteria</taxon>
        <taxon>Bacillati</taxon>
        <taxon>Bacillota</taxon>
        <taxon>Clostridia</taxon>
        <taxon>Halanaerobiales</taxon>
        <taxon>Halobacteroidaceae</taxon>
        <taxon>Orenia</taxon>
    </lineage>
</organism>
<dbReference type="InterPro" id="IPR013785">
    <property type="entry name" value="Aldolase_TIM"/>
</dbReference>
<name>A0A285I3D5_9FIRM</name>
<gene>
    <name evidence="2" type="ORF">SAMN06265827_13024</name>
</gene>
<dbReference type="Pfam" id="PF01791">
    <property type="entry name" value="DeoC"/>
    <property type="match status" value="1"/>
</dbReference>
<evidence type="ECO:0000256" key="1">
    <source>
        <dbReference type="PIRSR" id="PIRSR038992-1"/>
    </source>
</evidence>
<feature type="active site" description="Schiff-base intermediate with dihydroxyacetone-P" evidence="1">
    <location>
        <position position="175"/>
    </location>
</feature>
<dbReference type="EMBL" id="OBDZ01000030">
    <property type="protein sequence ID" value="SNY42512.1"/>
    <property type="molecule type" value="Genomic_DNA"/>
</dbReference>
<dbReference type="PANTHER" id="PTHR47916">
    <property type="entry name" value="FRUCTOSE-BISPHOSPHATE ALDOLASE CLASS 1"/>
    <property type="match status" value="1"/>
</dbReference>
<proteinExistence type="predicted"/>
<dbReference type="AlphaFoldDB" id="A0A285I3D5"/>
<evidence type="ECO:0000313" key="3">
    <source>
        <dbReference type="Proteomes" id="UP000219573"/>
    </source>
</evidence>
<dbReference type="InterPro" id="IPR002915">
    <property type="entry name" value="DeoC/FbaB/LacD_aldolase"/>
</dbReference>